<name>A0ABT4D3M3_9CLOT</name>
<reference evidence="3" key="1">
    <citation type="submission" date="2022-12" db="EMBL/GenBank/DDBJ databases">
        <authorList>
            <person name="Wang J."/>
        </authorList>
    </citation>
    <scope>NUCLEOTIDE SEQUENCE</scope>
    <source>
        <strain evidence="3">HY-45-18</strain>
    </source>
</reference>
<keyword evidence="4" id="KW-1185">Reference proteome</keyword>
<dbReference type="RefSeq" id="WP_268042530.1">
    <property type="nucleotide sequence ID" value="NZ_JAPQER010000012.1"/>
</dbReference>
<dbReference type="PANTHER" id="PTHR30006">
    <property type="entry name" value="THIAMINE-BINDING PERIPLASMIC PROTEIN-RELATED"/>
    <property type="match status" value="1"/>
</dbReference>
<protein>
    <submittedName>
        <fullName evidence="3">ABC transporter substrate-binding protein</fullName>
    </submittedName>
</protein>
<dbReference type="CDD" id="cd13544">
    <property type="entry name" value="PBP2_Fbp_like_1"/>
    <property type="match status" value="1"/>
</dbReference>
<comment type="caution">
    <text evidence="3">The sequence shown here is derived from an EMBL/GenBank/DDBJ whole genome shotgun (WGS) entry which is preliminary data.</text>
</comment>
<feature type="chain" id="PRO_5045053324" evidence="2">
    <location>
        <begin position="22"/>
        <end position="353"/>
    </location>
</feature>
<dbReference type="EMBL" id="JAPQER010000012">
    <property type="protein sequence ID" value="MCY6485834.1"/>
    <property type="molecule type" value="Genomic_DNA"/>
</dbReference>
<accession>A0ABT4D3M3</accession>
<dbReference type="Pfam" id="PF13343">
    <property type="entry name" value="SBP_bac_6"/>
    <property type="match status" value="1"/>
</dbReference>
<dbReference type="InterPro" id="IPR026045">
    <property type="entry name" value="Ferric-bd"/>
</dbReference>
<evidence type="ECO:0000256" key="2">
    <source>
        <dbReference type="SAM" id="SignalP"/>
    </source>
</evidence>
<dbReference type="PIRSF" id="PIRSF002825">
    <property type="entry name" value="CfbpA"/>
    <property type="match status" value="1"/>
</dbReference>
<gene>
    <name evidence="3" type="ORF">OW763_16050</name>
</gene>
<sequence>MNFKKISAAILAGVMTMTLLAGCGGSKQASSTAAGKDGFPNLKGKNLVVYVSFHEDEAKAMLDDFKDKTGCEYSFLRMPTGEVMTRLMAEKDAPKSDILIGGTADAHALLKEKEINEAYVSKNAKDIPEMYRDKDGNWTGLYVEPLSIGINEDRWEKEFASKGLKKPETFEDLLNPEFKGEIIMPDPKTSGTGYTIVSSLVQARGEEKAMEYLAKLKANVAQFTSSGFTPAQKVGTGEYLICVNFIDDQLIVKKSGFDVSSRIPKDAGWTICSLSKVKGGPNDEAAKAFVDYCLTKEAGDILADFSMAISTRADVKTPEGGQELNDLPIYKDYDFAKAGKDKKDLQEKWSKLK</sequence>
<dbReference type="PROSITE" id="PS51257">
    <property type="entry name" value="PROKAR_LIPOPROTEIN"/>
    <property type="match status" value="1"/>
</dbReference>
<proteinExistence type="predicted"/>
<evidence type="ECO:0000256" key="1">
    <source>
        <dbReference type="ARBA" id="ARBA00022729"/>
    </source>
</evidence>
<evidence type="ECO:0000313" key="4">
    <source>
        <dbReference type="Proteomes" id="UP001078443"/>
    </source>
</evidence>
<dbReference type="PANTHER" id="PTHR30006:SF2">
    <property type="entry name" value="ABC TRANSPORTER SUBSTRATE-BINDING PROTEIN"/>
    <property type="match status" value="1"/>
</dbReference>
<dbReference type="Proteomes" id="UP001078443">
    <property type="component" value="Unassembled WGS sequence"/>
</dbReference>
<dbReference type="Gene3D" id="3.40.190.10">
    <property type="entry name" value="Periplasmic binding protein-like II"/>
    <property type="match status" value="2"/>
</dbReference>
<dbReference type="SUPFAM" id="SSF53850">
    <property type="entry name" value="Periplasmic binding protein-like II"/>
    <property type="match status" value="1"/>
</dbReference>
<feature type="signal peptide" evidence="2">
    <location>
        <begin position="1"/>
        <end position="21"/>
    </location>
</feature>
<keyword evidence="1 2" id="KW-0732">Signal</keyword>
<organism evidence="3 4">
    <name type="scientific">Clostridium aestuarii</name>
    <dbReference type="NCBI Taxonomy" id="338193"/>
    <lineage>
        <taxon>Bacteria</taxon>
        <taxon>Bacillati</taxon>
        <taxon>Bacillota</taxon>
        <taxon>Clostridia</taxon>
        <taxon>Eubacteriales</taxon>
        <taxon>Clostridiaceae</taxon>
        <taxon>Clostridium</taxon>
    </lineage>
</organism>
<evidence type="ECO:0000313" key="3">
    <source>
        <dbReference type="EMBL" id="MCY6485834.1"/>
    </source>
</evidence>